<gene>
    <name evidence="2" type="ORF">GCM10011343_18760</name>
</gene>
<dbReference type="InterPro" id="IPR041657">
    <property type="entry name" value="HTH_17"/>
</dbReference>
<name>A0A916Y2V8_9FLAO</name>
<dbReference type="Proteomes" id="UP000625735">
    <property type="component" value="Unassembled WGS sequence"/>
</dbReference>
<accession>A0A916Y2V8</accession>
<sequence>MEKIQFIETSPNSLANLIDEKIKIQLEDLKRNFAPKEPEEFLSRNETAKLLKISLVTLHQWSNTGIIKPMKMGNRTYFSRKELTEKMYNSNK</sequence>
<evidence type="ECO:0000313" key="3">
    <source>
        <dbReference type="Proteomes" id="UP000625735"/>
    </source>
</evidence>
<dbReference type="RefSeq" id="WP_188362304.1">
    <property type="nucleotide sequence ID" value="NZ_BMFG01000006.1"/>
</dbReference>
<dbReference type="AlphaFoldDB" id="A0A916Y2V8"/>
<keyword evidence="3" id="KW-1185">Reference proteome</keyword>
<protein>
    <recommendedName>
        <fullName evidence="1">Helix-turn-helix domain-containing protein</fullName>
    </recommendedName>
</protein>
<comment type="caution">
    <text evidence="2">The sequence shown here is derived from an EMBL/GenBank/DDBJ whole genome shotgun (WGS) entry which is preliminary data.</text>
</comment>
<organism evidence="2 3">
    <name type="scientific">Flavobacterium orientale</name>
    <dbReference type="NCBI Taxonomy" id="1756020"/>
    <lineage>
        <taxon>Bacteria</taxon>
        <taxon>Pseudomonadati</taxon>
        <taxon>Bacteroidota</taxon>
        <taxon>Flavobacteriia</taxon>
        <taxon>Flavobacteriales</taxon>
        <taxon>Flavobacteriaceae</taxon>
        <taxon>Flavobacterium</taxon>
    </lineage>
</organism>
<evidence type="ECO:0000313" key="2">
    <source>
        <dbReference type="EMBL" id="GGD28852.1"/>
    </source>
</evidence>
<feature type="domain" description="Helix-turn-helix" evidence="1">
    <location>
        <begin position="42"/>
        <end position="84"/>
    </location>
</feature>
<dbReference type="SUPFAM" id="SSF46955">
    <property type="entry name" value="Putative DNA-binding domain"/>
    <property type="match status" value="1"/>
</dbReference>
<reference evidence="2" key="2">
    <citation type="submission" date="2020-09" db="EMBL/GenBank/DDBJ databases">
        <authorList>
            <person name="Sun Q."/>
            <person name="Zhou Y."/>
        </authorList>
    </citation>
    <scope>NUCLEOTIDE SEQUENCE</scope>
    <source>
        <strain evidence="2">CGMCC 1.12506</strain>
    </source>
</reference>
<evidence type="ECO:0000259" key="1">
    <source>
        <dbReference type="Pfam" id="PF12728"/>
    </source>
</evidence>
<dbReference type="EMBL" id="BMFG01000006">
    <property type="protein sequence ID" value="GGD28852.1"/>
    <property type="molecule type" value="Genomic_DNA"/>
</dbReference>
<proteinExistence type="predicted"/>
<reference evidence="2" key="1">
    <citation type="journal article" date="2014" name="Int. J. Syst. Evol. Microbiol.">
        <title>Complete genome sequence of Corynebacterium casei LMG S-19264T (=DSM 44701T), isolated from a smear-ripened cheese.</title>
        <authorList>
            <consortium name="US DOE Joint Genome Institute (JGI-PGF)"/>
            <person name="Walter F."/>
            <person name="Albersmeier A."/>
            <person name="Kalinowski J."/>
            <person name="Ruckert C."/>
        </authorList>
    </citation>
    <scope>NUCLEOTIDE SEQUENCE</scope>
    <source>
        <strain evidence="2">CGMCC 1.12506</strain>
    </source>
</reference>
<dbReference type="Pfam" id="PF12728">
    <property type="entry name" value="HTH_17"/>
    <property type="match status" value="1"/>
</dbReference>
<dbReference type="InterPro" id="IPR009061">
    <property type="entry name" value="DNA-bd_dom_put_sf"/>
</dbReference>